<evidence type="ECO:0000259" key="1">
    <source>
        <dbReference type="Pfam" id="PF03886"/>
    </source>
</evidence>
<evidence type="ECO:0000313" key="2">
    <source>
        <dbReference type="EMBL" id="SFT63467.1"/>
    </source>
</evidence>
<keyword evidence="3" id="KW-1185">Reference proteome</keyword>
<reference evidence="3" key="1">
    <citation type="submission" date="2016-10" db="EMBL/GenBank/DDBJ databases">
        <authorList>
            <person name="Varghese N."/>
            <person name="Submissions S."/>
        </authorList>
    </citation>
    <scope>NUCLEOTIDE SEQUENCE [LARGE SCALE GENOMIC DNA]</scope>
    <source>
        <strain evidence="3">DSM 17465</strain>
    </source>
</reference>
<proteinExistence type="predicted"/>
<organism evidence="2 3">
    <name type="scientific">Pseudovibrio denitrificans</name>
    <dbReference type="NCBI Taxonomy" id="258256"/>
    <lineage>
        <taxon>Bacteria</taxon>
        <taxon>Pseudomonadati</taxon>
        <taxon>Pseudomonadota</taxon>
        <taxon>Alphaproteobacteria</taxon>
        <taxon>Hyphomicrobiales</taxon>
        <taxon>Stappiaceae</taxon>
        <taxon>Pseudovibrio</taxon>
    </lineage>
</organism>
<protein>
    <submittedName>
        <fullName evidence="2">Cholesterol transport system auxiliary component</fullName>
    </submittedName>
</protein>
<dbReference type="Proteomes" id="UP000183371">
    <property type="component" value="Unassembled WGS sequence"/>
</dbReference>
<gene>
    <name evidence="2" type="ORF">SAMN05444141_102442</name>
</gene>
<feature type="domain" description="ABC-type transport auxiliary lipoprotein component" evidence="1">
    <location>
        <begin position="65"/>
        <end position="225"/>
    </location>
</feature>
<dbReference type="EMBL" id="FPBD01000002">
    <property type="protein sequence ID" value="SFT63467.1"/>
    <property type="molecule type" value="Genomic_DNA"/>
</dbReference>
<dbReference type="Gene3D" id="3.40.50.10610">
    <property type="entry name" value="ABC-type transport auxiliary lipoprotein component"/>
    <property type="match status" value="1"/>
</dbReference>
<dbReference type="SUPFAM" id="SSF159594">
    <property type="entry name" value="XCC0632-like"/>
    <property type="match status" value="1"/>
</dbReference>
<dbReference type="InterPro" id="IPR005586">
    <property type="entry name" value="ABC_trans_aux"/>
</dbReference>
<name>A0A1I6ZLJ0_9HYPH</name>
<accession>A0A1I6ZLJ0</accession>
<evidence type="ECO:0000313" key="3">
    <source>
        <dbReference type="Proteomes" id="UP000183371"/>
    </source>
</evidence>
<sequence>MGRSGVEFLEMFDKTIGKRLENPRVANGSKLELGVFGSTLKKLVVGAVLLGGLAGCGASGPEALYGLTAPRDVPVKVRASDYQVLVATPVALQALDTSNIAVTQGGGPIYSYFPKVAWTDTLPRVFQAKLVETLENTGKLRGVSQPGQGLLIDYQLQTTLRAFELQVDGGDKAYVEVAARIVDDRDGRSIGMRMFAASVPTTGDTVTDAIPALNAASDNVLSQIASWSVNTVGRIPRSKAAAKRAELNTQETAGNRQVAAVAPAMTEAAKGN</sequence>
<dbReference type="Pfam" id="PF03886">
    <property type="entry name" value="ABC_trans_aux"/>
    <property type="match status" value="1"/>
</dbReference>
<dbReference type="AlphaFoldDB" id="A0A1I6ZLJ0"/>